<sequence>MAFNLTVEDSSPLVSYTPSGAWTDSPADDSLIQSYSDSSMHTTSAQGATATINFNGTGIWLFGANRPNYGTYTISVDGQTTTNGNATSGDPVFNQLLGSASGLDSGAHTVVLTNTGSGSAVDLDSFIFQGQVGSGGSISNITIDDTDSRFTYAPSDIDWEVVTRPNLNKNDTLHVTQTQGASATIPFSGNAVAVYGTVSPDHADIQVSLDGQNTTVQGGAGGFVGALHTQTLLYYADNLGPEQHQLVLSADQTPSTGQFMDVDAVTIFSSAEGNSSNGANNASPSSSNNGSKSASISRASRHIPVIVGAAVCAVVLTLLATFLLFIFHRRRQKKREPWVDHSTTPTLPMQQDMMETGHRNRDSSHFLDVKLSPGGRSSRPPEAVAFPTVSRSGSTRSYSSITPLIPKATSTTSQLDSPIPPPTVPPLIFRPSQSRDTGAGPMGTRAPSRPPRPPSLQLSPESWNL</sequence>
<accession>A0A0C3C1C2</accession>
<gene>
    <name evidence="3" type="ORF">PILCRDRAFT_819641</name>
</gene>
<keyword evidence="2" id="KW-0472">Membrane</keyword>
<feature type="compositionally biased region" description="Basic and acidic residues" evidence="1">
    <location>
        <begin position="357"/>
        <end position="368"/>
    </location>
</feature>
<dbReference type="Proteomes" id="UP000054166">
    <property type="component" value="Unassembled WGS sequence"/>
</dbReference>
<organism evidence="3 4">
    <name type="scientific">Piloderma croceum (strain F 1598)</name>
    <dbReference type="NCBI Taxonomy" id="765440"/>
    <lineage>
        <taxon>Eukaryota</taxon>
        <taxon>Fungi</taxon>
        <taxon>Dikarya</taxon>
        <taxon>Basidiomycota</taxon>
        <taxon>Agaricomycotina</taxon>
        <taxon>Agaricomycetes</taxon>
        <taxon>Agaricomycetidae</taxon>
        <taxon>Atheliales</taxon>
        <taxon>Atheliaceae</taxon>
        <taxon>Piloderma</taxon>
    </lineage>
</organism>
<name>A0A0C3C1C2_PILCF</name>
<dbReference type="InParanoid" id="A0A0C3C1C2"/>
<keyword evidence="2" id="KW-0812">Transmembrane</keyword>
<dbReference type="HOGENOM" id="CLU_028897_1_0_1"/>
<dbReference type="STRING" id="765440.A0A0C3C1C2"/>
<evidence type="ECO:0008006" key="5">
    <source>
        <dbReference type="Google" id="ProtNLM"/>
    </source>
</evidence>
<reference evidence="4" key="2">
    <citation type="submission" date="2015-01" db="EMBL/GenBank/DDBJ databases">
        <title>Evolutionary Origins and Diversification of the Mycorrhizal Mutualists.</title>
        <authorList>
            <consortium name="DOE Joint Genome Institute"/>
            <consortium name="Mycorrhizal Genomics Consortium"/>
            <person name="Kohler A."/>
            <person name="Kuo A."/>
            <person name="Nagy L.G."/>
            <person name="Floudas D."/>
            <person name="Copeland A."/>
            <person name="Barry K.W."/>
            <person name="Cichocki N."/>
            <person name="Veneault-Fourrey C."/>
            <person name="LaButti K."/>
            <person name="Lindquist E.A."/>
            <person name="Lipzen A."/>
            <person name="Lundell T."/>
            <person name="Morin E."/>
            <person name="Murat C."/>
            <person name="Riley R."/>
            <person name="Ohm R."/>
            <person name="Sun H."/>
            <person name="Tunlid A."/>
            <person name="Henrissat B."/>
            <person name="Grigoriev I.V."/>
            <person name="Hibbett D.S."/>
            <person name="Martin F."/>
        </authorList>
    </citation>
    <scope>NUCLEOTIDE SEQUENCE [LARGE SCALE GENOMIC DNA]</scope>
    <source>
        <strain evidence="4">F 1598</strain>
    </source>
</reference>
<evidence type="ECO:0000256" key="2">
    <source>
        <dbReference type="SAM" id="Phobius"/>
    </source>
</evidence>
<feature type="compositionally biased region" description="Low complexity" evidence="1">
    <location>
        <begin position="390"/>
        <end position="400"/>
    </location>
</feature>
<protein>
    <recommendedName>
        <fullName evidence="5">Transmembrane protein</fullName>
    </recommendedName>
</protein>
<dbReference type="Gene3D" id="2.60.120.260">
    <property type="entry name" value="Galactose-binding domain-like"/>
    <property type="match status" value="2"/>
</dbReference>
<evidence type="ECO:0000256" key="1">
    <source>
        <dbReference type="SAM" id="MobiDB-lite"/>
    </source>
</evidence>
<dbReference type="EMBL" id="KN832991">
    <property type="protein sequence ID" value="KIM83402.1"/>
    <property type="molecule type" value="Genomic_DNA"/>
</dbReference>
<evidence type="ECO:0000313" key="4">
    <source>
        <dbReference type="Proteomes" id="UP000054166"/>
    </source>
</evidence>
<feature type="compositionally biased region" description="Low complexity" evidence="1">
    <location>
        <begin position="455"/>
        <end position="465"/>
    </location>
</feature>
<reference evidence="3 4" key="1">
    <citation type="submission" date="2014-04" db="EMBL/GenBank/DDBJ databases">
        <authorList>
            <consortium name="DOE Joint Genome Institute"/>
            <person name="Kuo A."/>
            <person name="Tarkka M."/>
            <person name="Buscot F."/>
            <person name="Kohler A."/>
            <person name="Nagy L.G."/>
            <person name="Floudas D."/>
            <person name="Copeland A."/>
            <person name="Barry K.W."/>
            <person name="Cichocki N."/>
            <person name="Veneault-Fourrey C."/>
            <person name="LaButti K."/>
            <person name="Lindquist E.A."/>
            <person name="Lipzen A."/>
            <person name="Lundell T."/>
            <person name="Morin E."/>
            <person name="Murat C."/>
            <person name="Sun H."/>
            <person name="Tunlid A."/>
            <person name="Henrissat B."/>
            <person name="Grigoriev I.V."/>
            <person name="Hibbett D.S."/>
            <person name="Martin F."/>
            <person name="Nordberg H.P."/>
            <person name="Cantor M.N."/>
            <person name="Hua S.X."/>
        </authorList>
    </citation>
    <scope>NUCLEOTIDE SEQUENCE [LARGE SCALE GENOMIC DNA]</scope>
    <source>
        <strain evidence="3 4">F 1598</strain>
    </source>
</reference>
<keyword evidence="4" id="KW-1185">Reference proteome</keyword>
<evidence type="ECO:0000313" key="3">
    <source>
        <dbReference type="EMBL" id="KIM83402.1"/>
    </source>
</evidence>
<dbReference type="OrthoDB" id="2576082at2759"/>
<dbReference type="CDD" id="cd02795">
    <property type="entry name" value="CBM6-CBM35-CBM36_like"/>
    <property type="match status" value="1"/>
</dbReference>
<dbReference type="AlphaFoldDB" id="A0A0C3C1C2"/>
<feature type="transmembrane region" description="Helical" evidence="2">
    <location>
        <begin position="305"/>
        <end position="327"/>
    </location>
</feature>
<proteinExistence type="predicted"/>
<feature type="region of interest" description="Disordered" evidence="1">
    <location>
        <begin position="273"/>
        <end position="294"/>
    </location>
</feature>
<keyword evidence="2" id="KW-1133">Transmembrane helix</keyword>
<feature type="region of interest" description="Disordered" evidence="1">
    <location>
        <begin position="357"/>
        <end position="465"/>
    </location>
</feature>